<organism evidence="3 4">
    <name type="scientific">Ferruginivarius sediminum</name>
    <dbReference type="NCBI Taxonomy" id="2661937"/>
    <lineage>
        <taxon>Bacteria</taxon>
        <taxon>Pseudomonadati</taxon>
        <taxon>Pseudomonadota</taxon>
        <taxon>Alphaproteobacteria</taxon>
        <taxon>Rhodospirillales</taxon>
        <taxon>Rhodospirillaceae</taxon>
        <taxon>Ferruginivarius</taxon>
    </lineage>
</organism>
<comment type="caution">
    <text evidence="3">The sequence shown here is derived from an EMBL/GenBank/DDBJ whole genome shotgun (WGS) entry which is preliminary data.</text>
</comment>
<feature type="coiled-coil region" evidence="1">
    <location>
        <begin position="85"/>
        <end position="117"/>
    </location>
</feature>
<dbReference type="EMBL" id="QPMH01000024">
    <property type="protein sequence ID" value="RDD60550.1"/>
    <property type="molecule type" value="Genomic_DNA"/>
</dbReference>
<evidence type="ECO:0000256" key="2">
    <source>
        <dbReference type="SAM" id="SignalP"/>
    </source>
</evidence>
<keyword evidence="2" id="KW-0732">Signal</keyword>
<accession>A0A369T5E6</accession>
<keyword evidence="1" id="KW-0175">Coiled coil</keyword>
<evidence type="ECO:0000256" key="1">
    <source>
        <dbReference type="SAM" id="Coils"/>
    </source>
</evidence>
<sequence length="136" mass="14972">MSSRVLHCILLASTIALPTQGTWAQSAMPTQGDSGEGRYQIVRASETRVWRLDTKTGEIAVCTLEGDRLICSTSTGAATPPEKSYEALQEERQQHEQAEAEEQIAFLDRMLEMIRELMAYAIRSKNGEGEGQGAQP</sequence>
<feature type="signal peptide" evidence="2">
    <location>
        <begin position="1"/>
        <end position="24"/>
    </location>
</feature>
<feature type="chain" id="PRO_5016579386" evidence="2">
    <location>
        <begin position="25"/>
        <end position="136"/>
    </location>
</feature>
<evidence type="ECO:0000313" key="3">
    <source>
        <dbReference type="EMBL" id="RDD60550.1"/>
    </source>
</evidence>
<proteinExistence type="predicted"/>
<evidence type="ECO:0000313" key="4">
    <source>
        <dbReference type="Proteomes" id="UP000253941"/>
    </source>
</evidence>
<dbReference type="RefSeq" id="WP_114583486.1">
    <property type="nucleotide sequence ID" value="NZ_QPMH01000024.1"/>
</dbReference>
<dbReference type="Proteomes" id="UP000253941">
    <property type="component" value="Unassembled WGS sequence"/>
</dbReference>
<reference evidence="3 4" key="1">
    <citation type="submission" date="2018-07" db="EMBL/GenBank/DDBJ databases">
        <title>Venubactetium sediminum gen. nov., sp. nov., isolated from a marine solar saltern.</title>
        <authorList>
            <person name="Wang S."/>
        </authorList>
    </citation>
    <scope>NUCLEOTIDE SEQUENCE [LARGE SCALE GENOMIC DNA]</scope>
    <source>
        <strain evidence="3 4">WD2A32</strain>
    </source>
</reference>
<name>A0A369T5E6_9PROT</name>
<keyword evidence="4" id="KW-1185">Reference proteome</keyword>
<dbReference type="AlphaFoldDB" id="A0A369T5E6"/>
<protein>
    <submittedName>
        <fullName evidence="3">Uncharacterized protein</fullName>
    </submittedName>
</protein>
<gene>
    <name evidence="3" type="ORF">DRB17_17305</name>
</gene>